<evidence type="ECO:0000256" key="8">
    <source>
        <dbReference type="ARBA" id="ARBA00023242"/>
    </source>
</evidence>
<keyword evidence="5" id="KW-0747">Spliceosome</keyword>
<reference evidence="16" key="1">
    <citation type="journal article" date="2016" name="Nat. Commun.">
        <title>Genome analysis of three Pneumocystis species reveals adaptation mechanisms to life exclusively in mammalian hosts.</title>
        <authorList>
            <person name="Ma L."/>
            <person name="Chen Z."/>
            <person name="Huang D.W."/>
            <person name="Kutty G."/>
            <person name="Ishihara M."/>
            <person name="Wang H."/>
            <person name="Abouelleil A."/>
            <person name="Bishop L."/>
            <person name="Davey E."/>
            <person name="Deng R."/>
            <person name="Deng X."/>
            <person name="Fan L."/>
            <person name="Fantoni G."/>
            <person name="Fitzgerald M."/>
            <person name="Gogineni E."/>
            <person name="Goldberg J.M."/>
            <person name="Handley G."/>
            <person name="Hu X."/>
            <person name="Huber C."/>
            <person name="Jiao X."/>
            <person name="Jones K."/>
            <person name="Levin J.Z."/>
            <person name="Liu Y."/>
            <person name="Macdonald P."/>
            <person name="Melnikov A."/>
            <person name="Raley C."/>
            <person name="Sassi M."/>
            <person name="Sherman B.T."/>
            <person name="Song X."/>
            <person name="Sykes S."/>
            <person name="Tran B."/>
            <person name="Walsh L."/>
            <person name="Xia Y."/>
            <person name="Yang J."/>
            <person name="Young S."/>
            <person name="Zeng Q."/>
            <person name="Zheng X."/>
            <person name="Stephens R."/>
            <person name="Nusbaum C."/>
            <person name="Birren B.W."/>
            <person name="Azadi P."/>
            <person name="Lempicki R.A."/>
            <person name="Cuomo C.A."/>
            <person name="Kovacs J.A."/>
        </authorList>
    </citation>
    <scope>NUCLEOTIDE SEQUENCE [LARGE SCALE GENOMIC DNA]</scope>
    <source>
        <strain evidence="16">B123</strain>
    </source>
</reference>
<dbReference type="FunFam" id="1.25.40.10:FF:000137">
    <property type="entry name" value="Pre-mRNA-splicing factor syf1"/>
    <property type="match status" value="1"/>
</dbReference>
<dbReference type="PANTHER" id="PTHR11246:SF5">
    <property type="entry name" value="PRE-MRNA-SPLICING FACTOR SYF1"/>
    <property type="match status" value="1"/>
</dbReference>
<comment type="caution">
    <text evidence="15">The sequence shown here is derived from an EMBL/GenBank/DDBJ whole genome shotgun (WGS) entry which is preliminary data.</text>
</comment>
<dbReference type="OrthoDB" id="10067343at2759"/>
<organism evidence="15 16">
    <name type="scientific">Pneumocystis murina (strain B123)</name>
    <name type="common">Mouse pneumocystis pneumonia agent</name>
    <name type="synonym">Pneumocystis carinii f. sp. muris</name>
    <dbReference type="NCBI Taxonomy" id="1069680"/>
    <lineage>
        <taxon>Eukaryota</taxon>
        <taxon>Fungi</taxon>
        <taxon>Dikarya</taxon>
        <taxon>Ascomycota</taxon>
        <taxon>Taphrinomycotina</taxon>
        <taxon>Pneumocystomycetes</taxon>
        <taxon>Pneumocystaceae</taxon>
        <taxon>Pneumocystis</taxon>
    </lineage>
</organism>
<dbReference type="RefSeq" id="XP_007874192.1">
    <property type="nucleotide sequence ID" value="XM_007876001.1"/>
</dbReference>
<dbReference type="Proteomes" id="UP000011958">
    <property type="component" value="Unassembled WGS sequence"/>
</dbReference>
<keyword evidence="4" id="KW-0507">mRNA processing</keyword>
<dbReference type="GO" id="GO:0000974">
    <property type="term" value="C:Prp19 complex"/>
    <property type="evidence" value="ECO:0007669"/>
    <property type="project" value="TreeGrafter"/>
</dbReference>
<evidence type="ECO:0000256" key="9">
    <source>
        <dbReference type="ARBA" id="ARBA00037272"/>
    </source>
</evidence>
<keyword evidence="7" id="KW-0508">mRNA splicing</keyword>
<dbReference type="SMART" id="SM00386">
    <property type="entry name" value="HAT"/>
    <property type="match status" value="12"/>
</dbReference>
<sequence>MAQALLNNNKKKILSSNIDSCLISEEDFEYEKELLRNPFSIKSWLRYIEHKEGDPIHQQVFVCERACMDLPRSYKLWRLYLNLRKCHVEGLNPAKYEEEYEKVNVCYEKALVLLNKMPRIWMDYLEFLMKQCKITKTRRTFDRALQTLPVTQHERIWKLYKEFSRSVSGETAVKVWKRYIMIFPEMIEEFIQLLLDMEYYTEAAFQYMALLNNPKFQSLEGKSNFHYWVEFSKLITTHGDKIDGILVEKIMRSAIRRFTDQQGSFFTSLATYFITIGDFEKARDIFEEGMTTVVTVRDFTQIFDAYAEFEESIISQTLEEMEEGHKSKDTNSNDDLDLDIKMIRFEQLMDRRPFLVNDVLLRQNPYNVIEWEKRVGLWGNNNEKIIETYTNAIKTIEPKKAVGKLSSLFINFAKFYEQNNDLNTARLIMEKGVMVPFKSVNELSEVWCEWAELELRSNNFDQAIKIMKKATNCPERSNVDYFDETLTPQQRIHKSSKLWMFYVDLEESVGTIDSTRAVYDKILSLKIATPQTIVNYANFLEENKYFEESFKIFERGVELFSYPVAFELWNLYLTKFLKRYNGTKVERTRDLFEQSLKGCPPNLSKPIFLMYGDFEEKYGLMRHAMRIYDQATETVSTEDRADMYKYYITKLAINYGLTSTRPIYEKAITYLPDKEAKDMCLKFAEMERSIGEIDRARAIYAHASQFCDPRIEPSFWKIWHEFEVKHGNEETYAEMLRIKRSVQAEYNMNISYIPNQTTTHFTSETLESNNDPMASLEKSGILSGFVREVEIYYLYIYSYKNTAHLQVLLEIKI</sequence>
<dbReference type="Pfam" id="PF23233">
    <property type="entry name" value="HAT_Syf1_CNRKL1_N"/>
    <property type="match status" value="1"/>
</dbReference>
<dbReference type="InterPro" id="IPR056350">
    <property type="entry name" value="HAT_Syf1_central"/>
</dbReference>
<dbReference type="InterPro" id="IPR011990">
    <property type="entry name" value="TPR-like_helical_dom_sf"/>
</dbReference>
<comment type="subcellular location">
    <subcellularLocation>
        <location evidence="1">Nucleus</location>
    </subcellularLocation>
</comment>
<evidence type="ECO:0000256" key="7">
    <source>
        <dbReference type="ARBA" id="ARBA00023187"/>
    </source>
</evidence>
<dbReference type="InterPro" id="IPR055433">
    <property type="entry name" value="HAT_Syf1-like_N"/>
</dbReference>
<keyword evidence="16" id="KW-1185">Reference proteome</keyword>
<comment type="subunit">
    <text evidence="3">Associated with the spliceosome.</text>
</comment>
<dbReference type="FunFam" id="1.25.40.10:FF:000023">
    <property type="entry name" value="Pre-mRNA-splicing factor SYF1"/>
    <property type="match status" value="1"/>
</dbReference>
<evidence type="ECO:0000313" key="16">
    <source>
        <dbReference type="Proteomes" id="UP000011958"/>
    </source>
</evidence>
<keyword evidence="8" id="KW-0539">Nucleus</keyword>
<comment type="similarity">
    <text evidence="2">Belongs to the crooked-neck family.</text>
</comment>
<dbReference type="GO" id="GO:0071007">
    <property type="term" value="C:U2-type catalytic step 2 spliceosome"/>
    <property type="evidence" value="ECO:0007669"/>
    <property type="project" value="TreeGrafter"/>
</dbReference>
<dbReference type="Pfam" id="PF23220">
    <property type="entry name" value="HAT_Syf1_M"/>
    <property type="match status" value="1"/>
</dbReference>
<comment type="function">
    <text evidence="9">Involved in pre-mRNA splicing and cell cycle progression.</text>
</comment>
<dbReference type="InterPro" id="IPR055430">
    <property type="entry name" value="HAT_Syf1_CNRKL1_C"/>
</dbReference>
<evidence type="ECO:0000256" key="4">
    <source>
        <dbReference type="ARBA" id="ARBA00022664"/>
    </source>
</evidence>
<dbReference type="HOGENOM" id="CLU_007736_0_0_1"/>
<dbReference type="EMBL" id="AFWA02000012">
    <property type="protein sequence ID" value="EMR09625.1"/>
    <property type="molecule type" value="Genomic_DNA"/>
</dbReference>
<gene>
    <name evidence="15" type="ORF">PNEG_02209</name>
</gene>
<feature type="domain" description="Pre-mRNA-splicing factor SYF1 central HAT repeats" evidence="12">
    <location>
        <begin position="187"/>
        <end position="396"/>
    </location>
</feature>
<name>M7P6W1_PNEMU</name>
<proteinExistence type="inferred from homology"/>
<evidence type="ECO:0000256" key="5">
    <source>
        <dbReference type="ARBA" id="ARBA00022728"/>
    </source>
</evidence>
<dbReference type="VEuPathDB" id="FungiDB:PNEG_02209"/>
<dbReference type="InterPro" id="IPR045075">
    <property type="entry name" value="Syf1-like"/>
</dbReference>
<dbReference type="eggNOG" id="KOG2047">
    <property type="taxonomic scope" value="Eukaryota"/>
</dbReference>
<protein>
    <recommendedName>
        <fullName evidence="10">Pre-mRNA-splicing factor SYF1</fullName>
    </recommendedName>
    <alternativeName>
        <fullName evidence="11">Pre-mRNA-splicing factor syf1</fullName>
    </alternativeName>
</protein>
<evidence type="ECO:0000259" key="13">
    <source>
        <dbReference type="Pfam" id="PF23231"/>
    </source>
</evidence>
<feature type="domain" description="Pre-mRNA-splicing factor Syf1-like N-terminal HAT-repeats" evidence="14">
    <location>
        <begin position="26"/>
        <end position="185"/>
    </location>
</feature>
<dbReference type="InterPro" id="IPR003107">
    <property type="entry name" value="HAT"/>
</dbReference>
<dbReference type="PANTHER" id="PTHR11246">
    <property type="entry name" value="PRE-MRNA SPLICING FACTOR"/>
    <property type="match status" value="1"/>
</dbReference>
<dbReference type="SUPFAM" id="SSF48452">
    <property type="entry name" value="TPR-like"/>
    <property type="match status" value="4"/>
</dbReference>
<dbReference type="AlphaFoldDB" id="M7P6W1"/>
<evidence type="ECO:0000256" key="3">
    <source>
        <dbReference type="ARBA" id="ARBA00011524"/>
    </source>
</evidence>
<dbReference type="OMA" id="IWYNYLR"/>
<keyword evidence="6" id="KW-0677">Repeat</keyword>
<evidence type="ECO:0000256" key="2">
    <source>
        <dbReference type="ARBA" id="ARBA00008644"/>
    </source>
</evidence>
<accession>M7P6W1</accession>
<dbReference type="GeneID" id="19895902"/>
<evidence type="ECO:0000256" key="11">
    <source>
        <dbReference type="ARBA" id="ARBA00067212"/>
    </source>
</evidence>
<evidence type="ECO:0000259" key="12">
    <source>
        <dbReference type="Pfam" id="PF23220"/>
    </source>
</evidence>
<dbReference type="Pfam" id="PF23231">
    <property type="entry name" value="HAT_Syf1_CNRKL1_C"/>
    <property type="match status" value="1"/>
</dbReference>
<dbReference type="FunFam" id="1.25.40.10:FF:000038">
    <property type="entry name" value="Putative pre-mRNA-splicing factor SYF1"/>
    <property type="match status" value="1"/>
</dbReference>
<evidence type="ECO:0000256" key="10">
    <source>
        <dbReference type="ARBA" id="ARBA00039472"/>
    </source>
</evidence>
<evidence type="ECO:0000259" key="14">
    <source>
        <dbReference type="Pfam" id="PF23233"/>
    </source>
</evidence>
<feature type="domain" description="Pre-mRNA-splicing factor Syf1/CRNKL1-like C-terminal HAT-repeats" evidence="13">
    <location>
        <begin position="398"/>
        <end position="769"/>
    </location>
</feature>
<dbReference type="GO" id="GO:0000349">
    <property type="term" value="P:generation of catalytic spliceosome for first transesterification step"/>
    <property type="evidence" value="ECO:0007669"/>
    <property type="project" value="TreeGrafter"/>
</dbReference>
<evidence type="ECO:0000256" key="6">
    <source>
        <dbReference type="ARBA" id="ARBA00022737"/>
    </source>
</evidence>
<evidence type="ECO:0000313" key="15">
    <source>
        <dbReference type="EMBL" id="EMR09625.1"/>
    </source>
</evidence>
<dbReference type="GO" id="GO:0071014">
    <property type="term" value="C:post-mRNA release spliceosomal complex"/>
    <property type="evidence" value="ECO:0007669"/>
    <property type="project" value="TreeGrafter"/>
</dbReference>
<dbReference type="STRING" id="1069680.M7P6W1"/>
<evidence type="ECO:0000256" key="1">
    <source>
        <dbReference type="ARBA" id="ARBA00004123"/>
    </source>
</evidence>
<dbReference type="Gene3D" id="1.25.40.10">
    <property type="entry name" value="Tetratricopeptide repeat domain"/>
    <property type="match status" value="2"/>
</dbReference>